<dbReference type="GO" id="GO:0000155">
    <property type="term" value="F:phosphorelay sensor kinase activity"/>
    <property type="evidence" value="ECO:0007669"/>
    <property type="project" value="InterPro"/>
</dbReference>
<evidence type="ECO:0000313" key="18">
    <source>
        <dbReference type="Proteomes" id="UP000199068"/>
    </source>
</evidence>
<dbReference type="InterPro" id="IPR003660">
    <property type="entry name" value="HAMP_dom"/>
</dbReference>
<keyword evidence="4" id="KW-1003">Cell membrane</keyword>
<organism evidence="17 18">
    <name type="scientific">Romboutsia lituseburensis DSM 797</name>
    <dbReference type="NCBI Taxonomy" id="1121325"/>
    <lineage>
        <taxon>Bacteria</taxon>
        <taxon>Bacillati</taxon>
        <taxon>Bacillota</taxon>
        <taxon>Clostridia</taxon>
        <taxon>Peptostreptococcales</taxon>
        <taxon>Peptostreptococcaceae</taxon>
        <taxon>Romboutsia</taxon>
    </lineage>
</organism>
<evidence type="ECO:0000256" key="9">
    <source>
        <dbReference type="ARBA" id="ARBA00022777"/>
    </source>
</evidence>
<dbReference type="InterPro" id="IPR005467">
    <property type="entry name" value="His_kinase_dom"/>
</dbReference>
<feature type="transmembrane region" description="Helical" evidence="14">
    <location>
        <begin position="165"/>
        <end position="188"/>
    </location>
</feature>
<sequence length="474" mass="53893">MNHSLFKKIFRTIGIASIVAVSVMILFCSITLKQYFLKIKLEEIQQKVEDTISQYDIMASKLPDRLENILGNDVIIKGYDNSKQSICKIYPKREDGIIIDDIKIKQGLEPYINTVLGGNSIKGVTKIYGLKEDSIIVGEPIKQDGKIVGAIFVIKLTKDFADLFVGFYVVLMISVVLVLTSTIIPIYLSSKKWFKPLDDMTNATMSMAKGDYSIRIKESQDDEIGDLARAFNELTLRLEQNDKEAKLLDQMRKDYVANISHELKTPVTSIRAVAEMLNDDVFSDKLDRKKYYSMILRESMRLEVLIKDMLELSNLQAGNVSVKKDQVDLNDILDEIYEKFEVIANDLDINLTIKKIENNKSIVFTNYNRIIQVLVILLDNAFKFTGEEGTVSLETSIEKEFIRVVVSDTGIGIDEEDIPFVFDRFYKVDKSRQSMGTGIGLSIAAEIIRHLDEEIYVESNVGVGSRFVFTIHYE</sequence>
<evidence type="ECO:0000256" key="14">
    <source>
        <dbReference type="SAM" id="Phobius"/>
    </source>
</evidence>
<evidence type="ECO:0000256" key="2">
    <source>
        <dbReference type="ARBA" id="ARBA00004651"/>
    </source>
</evidence>
<dbReference type="Pfam" id="PF00672">
    <property type="entry name" value="HAMP"/>
    <property type="match status" value="1"/>
</dbReference>
<evidence type="ECO:0000259" key="16">
    <source>
        <dbReference type="PROSITE" id="PS50885"/>
    </source>
</evidence>
<evidence type="ECO:0000256" key="12">
    <source>
        <dbReference type="ARBA" id="ARBA00023012"/>
    </source>
</evidence>
<dbReference type="Pfam" id="PF00512">
    <property type="entry name" value="HisKA"/>
    <property type="match status" value="1"/>
</dbReference>
<dbReference type="SUPFAM" id="SSF47384">
    <property type="entry name" value="Homodimeric domain of signal transducing histidine kinase"/>
    <property type="match status" value="1"/>
</dbReference>
<evidence type="ECO:0000256" key="11">
    <source>
        <dbReference type="ARBA" id="ARBA00022989"/>
    </source>
</evidence>
<comment type="subcellular location">
    <subcellularLocation>
        <location evidence="2">Cell membrane</location>
        <topology evidence="2">Multi-pass membrane protein</topology>
    </subcellularLocation>
</comment>
<evidence type="ECO:0000256" key="1">
    <source>
        <dbReference type="ARBA" id="ARBA00000085"/>
    </source>
</evidence>
<dbReference type="SMART" id="SM00387">
    <property type="entry name" value="HATPase_c"/>
    <property type="match status" value="1"/>
</dbReference>
<dbReference type="InterPro" id="IPR003594">
    <property type="entry name" value="HATPase_dom"/>
</dbReference>
<proteinExistence type="predicted"/>
<dbReference type="Gene3D" id="1.10.287.130">
    <property type="match status" value="1"/>
</dbReference>
<dbReference type="PROSITE" id="PS50885">
    <property type="entry name" value="HAMP"/>
    <property type="match status" value="1"/>
</dbReference>
<evidence type="ECO:0000256" key="7">
    <source>
        <dbReference type="ARBA" id="ARBA00022692"/>
    </source>
</evidence>
<keyword evidence="7 14" id="KW-0812">Transmembrane</keyword>
<dbReference type="SUPFAM" id="SSF55874">
    <property type="entry name" value="ATPase domain of HSP90 chaperone/DNA topoisomerase II/histidine kinase"/>
    <property type="match status" value="1"/>
</dbReference>
<reference evidence="17 18" key="1">
    <citation type="submission" date="2016-10" db="EMBL/GenBank/DDBJ databases">
        <authorList>
            <person name="de Groot N.N."/>
        </authorList>
    </citation>
    <scope>NUCLEOTIDE SEQUENCE [LARGE SCALE GENOMIC DNA]</scope>
    <source>
        <strain evidence="17 18">DSM 797</strain>
    </source>
</reference>
<accession>A0A1G9R6G5</accession>
<keyword evidence="13 14" id="KW-0472">Membrane</keyword>
<dbReference type="SMART" id="SM00388">
    <property type="entry name" value="HisKA"/>
    <property type="match status" value="1"/>
</dbReference>
<evidence type="ECO:0000259" key="15">
    <source>
        <dbReference type="PROSITE" id="PS50109"/>
    </source>
</evidence>
<evidence type="ECO:0000256" key="5">
    <source>
        <dbReference type="ARBA" id="ARBA00022553"/>
    </source>
</evidence>
<keyword evidence="18" id="KW-1185">Reference proteome</keyword>
<dbReference type="GO" id="GO:0005524">
    <property type="term" value="F:ATP binding"/>
    <property type="evidence" value="ECO:0007669"/>
    <property type="project" value="UniProtKB-KW"/>
</dbReference>
<dbReference type="InterPro" id="IPR036097">
    <property type="entry name" value="HisK_dim/P_sf"/>
</dbReference>
<dbReference type="InterPro" id="IPR004358">
    <property type="entry name" value="Sig_transdc_His_kin-like_C"/>
</dbReference>
<gene>
    <name evidence="17" type="ORF">SAMN04515677_106117</name>
</gene>
<dbReference type="SUPFAM" id="SSF158472">
    <property type="entry name" value="HAMP domain-like"/>
    <property type="match status" value="1"/>
</dbReference>
<keyword evidence="6" id="KW-0808">Transferase</keyword>
<evidence type="ECO:0000256" key="13">
    <source>
        <dbReference type="ARBA" id="ARBA00023136"/>
    </source>
</evidence>
<dbReference type="InterPro" id="IPR036890">
    <property type="entry name" value="HATPase_C_sf"/>
</dbReference>
<feature type="domain" description="Histidine kinase" evidence="15">
    <location>
        <begin position="258"/>
        <end position="474"/>
    </location>
</feature>
<keyword evidence="9 17" id="KW-0418">Kinase</keyword>
<keyword evidence="10" id="KW-0067">ATP-binding</keyword>
<dbReference type="FunFam" id="1.10.287.130:FF:000001">
    <property type="entry name" value="Two-component sensor histidine kinase"/>
    <property type="match status" value="1"/>
</dbReference>
<dbReference type="SMART" id="SM00304">
    <property type="entry name" value="HAMP"/>
    <property type="match status" value="1"/>
</dbReference>
<dbReference type="InterPro" id="IPR003661">
    <property type="entry name" value="HisK_dim/P_dom"/>
</dbReference>
<comment type="catalytic activity">
    <reaction evidence="1">
        <text>ATP + protein L-histidine = ADP + protein N-phospho-L-histidine.</text>
        <dbReference type="EC" id="2.7.13.3"/>
    </reaction>
</comment>
<dbReference type="Proteomes" id="UP000199068">
    <property type="component" value="Unassembled WGS sequence"/>
</dbReference>
<protein>
    <recommendedName>
        <fullName evidence="3">histidine kinase</fullName>
        <ecNumber evidence="3">2.7.13.3</ecNumber>
    </recommendedName>
</protein>
<name>A0A1G9R6G5_9FIRM</name>
<keyword evidence="8" id="KW-0547">Nucleotide-binding</keyword>
<dbReference type="STRING" id="1121325.SAMN04515677_106117"/>
<dbReference type="PANTHER" id="PTHR45528:SF1">
    <property type="entry name" value="SENSOR HISTIDINE KINASE CPXA"/>
    <property type="match status" value="1"/>
</dbReference>
<evidence type="ECO:0000256" key="8">
    <source>
        <dbReference type="ARBA" id="ARBA00022741"/>
    </source>
</evidence>
<dbReference type="InterPro" id="IPR050398">
    <property type="entry name" value="HssS/ArlS-like"/>
</dbReference>
<feature type="transmembrane region" description="Helical" evidence="14">
    <location>
        <begin position="12"/>
        <end position="32"/>
    </location>
</feature>
<keyword evidence="12" id="KW-0902">Two-component regulatory system</keyword>
<dbReference type="CDD" id="cd00082">
    <property type="entry name" value="HisKA"/>
    <property type="match status" value="1"/>
</dbReference>
<dbReference type="Gene3D" id="6.10.340.10">
    <property type="match status" value="1"/>
</dbReference>
<evidence type="ECO:0000256" key="6">
    <source>
        <dbReference type="ARBA" id="ARBA00022679"/>
    </source>
</evidence>
<dbReference type="CDD" id="cd06225">
    <property type="entry name" value="HAMP"/>
    <property type="match status" value="1"/>
</dbReference>
<feature type="domain" description="HAMP" evidence="16">
    <location>
        <begin position="191"/>
        <end position="243"/>
    </location>
</feature>
<dbReference type="EMBL" id="FNGW01000006">
    <property type="protein sequence ID" value="SDM18818.1"/>
    <property type="molecule type" value="Genomic_DNA"/>
</dbReference>
<dbReference type="PROSITE" id="PS50109">
    <property type="entry name" value="HIS_KIN"/>
    <property type="match status" value="1"/>
</dbReference>
<dbReference type="EC" id="2.7.13.3" evidence="3"/>
<evidence type="ECO:0000256" key="10">
    <source>
        <dbReference type="ARBA" id="ARBA00022840"/>
    </source>
</evidence>
<keyword evidence="5" id="KW-0597">Phosphoprotein</keyword>
<dbReference type="RefSeq" id="WP_092726640.1">
    <property type="nucleotide sequence ID" value="NZ_FNGW01000006.1"/>
</dbReference>
<evidence type="ECO:0000313" key="17">
    <source>
        <dbReference type="EMBL" id="SDM18818.1"/>
    </source>
</evidence>
<evidence type="ECO:0000256" key="3">
    <source>
        <dbReference type="ARBA" id="ARBA00012438"/>
    </source>
</evidence>
<keyword evidence="11 14" id="KW-1133">Transmembrane helix</keyword>
<dbReference type="Gene3D" id="3.30.565.10">
    <property type="entry name" value="Histidine kinase-like ATPase, C-terminal domain"/>
    <property type="match status" value="1"/>
</dbReference>
<dbReference type="PRINTS" id="PR00344">
    <property type="entry name" value="BCTRLSENSOR"/>
</dbReference>
<dbReference type="GO" id="GO:0005886">
    <property type="term" value="C:plasma membrane"/>
    <property type="evidence" value="ECO:0007669"/>
    <property type="project" value="UniProtKB-SubCell"/>
</dbReference>
<dbReference type="AlphaFoldDB" id="A0A1G9R6G5"/>
<dbReference type="PANTHER" id="PTHR45528">
    <property type="entry name" value="SENSOR HISTIDINE KINASE CPXA"/>
    <property type="match status" value="1"/>
</dbReference>
<dbReference type="FunFam" id="3.30.565.10:FF:000006">
    <property type="entry name" value="Sensor histidine kinase WalK"/>
    <property type="match status" value="1"/>
</dbReference>
<evidence type="ECO:0000256" key="4">
    <source>
        <dbReference type="ARBA" id="ARBA00022475"/>
    </source>
</evidence>
<dbReference type="Pfam" id="PF02518">
    <property type="entry name" value="HATPase_c"/>
    <property type="match status" value="1"/>
</dbReference>